<accession>A0AAW1H901</accession>
<evidence type="ECO:0000256" key="10">
    <source>
        <dbReference type="ARBA" id="ARBA00023180"/>
    </source>
</evidence>
<dbReference type="FunFam" id="3.80.10.10:FF:000111">
    <property type="entry name" value="LRR receptor-like serine/threonine-protein kinase ERECTA"/>
    <property type="match status" value="1"/>
</dbReference>
<dbReference type="Pfam" id="PF13855">
    <property type="entry name" value="LRR_8"/>
    <property type="match status" value="1"/>
</dbReference>
<comment type="caution">
    <text evidence="14">The sequence shown here is derived from an EMBL/GenBank/DDBJ whole genome shotgun (WGS) entry which is preliminary data.</text>
</comment>
<feature type="transmembrane region" description="Helical" evidence="11">
    <location>
        <begin position="894"/>
        <end position="917"/>
    </location>
</feature>
<keyword evidence="6 12" id="KW-0732">Signal</keyword>
<evidence type="ECO:0000313" key="15">
    <source>
        <dbReference type="Proteomes" id="UP001443914"/>
    </source>
</evidence>
<keyword evidence="15" id="KW-1185">Reference proteome</keyword>
<comment type="similarity">
    <text evidence="2">Belongs to the RLP family.</text>
</comment>
<feature type="signal peptide" evidence="12">
    <location>
        <begin position="1"/>
        <end position="27"/>
    </location>
</feature>
<evidence type="ECO:0000256" key="6">
    <source>
        <dbReference type="ARBA" id="ARBA00022729"/>
    </source>
</evidence>
<dbReference type="Gene3D" id="3.80.10.10">
    <property type="entry name" value="Ribonuclease Inhibitor"/>
    <property type="match status" value="4"/>
</dbReference>
<evidence type="ECO:0000313" key="14">
    <source>
        <dbReference type="EMBL" id="KAK9672534.1"/>
    </source>
</evidence>
<dbReference type="Proteomes" id="UP001443914">
    <property type="component" value="Unassembled WGS sequence"/>
</dbReference>
<keyword evidence="3" id="KW-1003">Cell membrane</keyword>
<feature type="chain" id="PRO_5043587157" description="Leucine-rich repeat-containing N-terminal plant-type domain-containing protein" evidence="12">
    <location>
        <begin position="28"/>
        <end position="951"/>
    </location>
</feature>
<keyword evidence="7" id="KW-0677">Repeat</keyword>
<comment type="subcellular location">
    <subcellularLocation>
        <location evidence="1">Cell membrane</location>
        <topology evidence="1">Single-pass type I membrane protein</topology>
    </subcellularLocation>
</comment>
<protein>
    <recommendedName>
        <fullName evidence="13">Leucine-rich repeat-containing N-terminal plant-type domain-containing protein</fullName>
    </recommendedName>
</protein>
<reference evidence="14" key="1">
    <citation type="submission" date="2024-03" db="EMBL/GenBank/DDBJ databases">
        <title>WGS assembly of Saponaria officinalis var. Norfolk2.</title>
        <authorList>
            <person name="Jenkins J."/>
            <person name="Shu S."/>
            <person name="Grimwood J."/>
            <person name="Barry K."/>
            <person name="Goodstein D."/>
            <person name="Schmutz J."/>
            <person name="Leebens-Mack J."/>
            <person name="Osbourn A."/>
        </authorList>
    </citation>
    <scope>NUCLEOTIDE SEQUENCE [LARGE SCALE GENOMIC DNA]</scope>
    <source>
        <strain evidence="14">JIC</strain>
    </source>
</reference>
<keyword evidence="10" id="KW-0325">Glycoprotein</keyword>
<evidence type="ECO:0000259" key="13">
    <source>
        <dbReference type="Pfam" id="PF08263"/>
    </source>
</evidence>
<dbReference type="SUPFAM" id="SSF52058">
    <property type="entry name" value="L domain-like"/>
    <property type="match status" value="3"/>
</dbReference>
<dbReference type="InterPro" id="IPR013210">
    <property type="entry name" value="LRR_N_plant-typ"/>
</dbReference>
<dbReference type="EMBL" id="JBDFQZ010000012">
    <property type="protein sequence ID" value="KAK9672534.1"/>
    <property type="molecule type" value="Genomic_DNA"/>
</dbReference>
<evidence type="ECO:0000256" key="1">
    <source>
        <dbReference type="ARBA" id="ARBA00004251"/>
    </source>
</evidence>
<feature type="domain" description="Leucine-rich repeat-containing N-terminal plant-type" evidence="13">
    <location>
        <begin position="43"/>
        <end position="82"/>
    </location>
</feature>
<sequence length="951" mass="105694">MGPKFPTGVYCHLLGLLFSAWITYCSGYGGSLKVTNSGVQCVESERAALLQFKHGIQVDKCGLLDSWGDGPDCCQWHGIQCNNHSGHIISLHLRGSVIILHRHGYSGPDYNNYKGCLEGTLGHSLLELKHLKFLDLSFNHFTGRLPKFIGSLSNLEHLNLSHAGFKGIVPQEIGNLSQLSSLDLNCHLSYGDSNVRVDSFRWISHLRLLKKLDLSGIDLNVATTTWLPIVNNLPFLQVLRLDGCHLSLKLPSSLSYINSSSTINVVSLSYNNMNDTSIFEWLINLKGLNTSLVYLDFSYNQMFGNNIQVTEPAINFIGSLCSLQNLDMSNTNLYYDFSDIIHSFSVCSYKSLTSLNLNLNYVWGSIPTNINTLSSIRELLVGDNQLKGTISQALWGLSMLEVLDLSSNSLKGVITDDHLSNLSKLSWLILGDNTEVVVNISANWIPPFQLDILLLDSCKVGPNFPMWLITQKYLTGISLSNNGIFDTVPNSFINSLSSKLKYLDMSKNMMYGILPDVSITFDSPSLFVDLSSNNFYGAIPSFLRNVTSLYLNNNSLSQGLVPLLCPQNKMPLVSLDLSNNLFSDKFPDCWGYFDNLQNLNLQNNKLWGSLPTSIGALDKLTNLHLSNNSISSELPSSLLNCKSLIILELSHNSLNGHITSTFWDSFRNLSILTLRNNNFIGTLPSSFCHLSQIRSLDLSTNHFSGTIPRCIYNLQGMANTQLSVFDNHFDGALIMWKRKEQLFTGHYSLGKARAIDFSNNRLEGQIPEGIASLIGLVSINLSRNHLSGAIALNIGQLTSLESLDLSHNELSSKIPTSLAKITALSTLDLSYNNLSGKIPTGPQLQTFDYSSYMGNPELCGAPLPKCEGDEAATVPQNRDNAAPHNEHHLDDFMLGLYISVVLGLIIGFWGVCGTLLLKRTWRHAFFRFYDNMKDRIYVIVVVHVARVWRRT</sequence>
<keyword evidence="4" id="KW-0433">Leucine-rich repeat</keyword>
<evidence type="ECO:0000256" key="5">
    <source>
        <dbReference type="ARBA" id="ARBA00022692"/>
    </source>
</evidence>
<evidence type="ECO:0000256" key="3">
    <source>
        <dbReference type="ARBA" id="ARBA00022475"/>
    </source>
</evidence>
<keyword evidence="8 11" id="KW-1133">Transmembrane helix</keyword>
<dbReference type="InterPro" id="IPR003591">
    <property type="entry name" value="Leu-rich_rpt_typical-subtyp"/>
</dbReference>
<evidence type="ECO:0000256" key="12">
    <source>
        <dbReference type="SAM" id="SignalP"/>
    </source>
</evidence>
<dbReference type="FunFam" id="3.80.10.10:FF:000095">
    <property type="entry name" value="LRR receptor-like serine/threonine-protein kinase GSO1"/>
    <property type="match status" value="1"/>
</dbReference>
<evidence type="ECO:0000256" key="8">
    <source>
        <dbReference type="ARBA" id="ARBA00022989"/>
    </source>
</evidence>
<dbReference type="GO" id="GO:0005886">
    <property type="term" value="C:plasma membrane"/>
    <property type="evidence" value="ECO:0007669"/>
    <property type="project" value="UniProtKB-SubCell"/>
</dbReference>
<dbReference type="Pfam" id="PF00560">
    <property type="entry name" value="LRR_1"/>
    <property type="match status" value="8"/>
</dbReference>
<gene>
    <name evidence="14" type="ORF">RND81_12G106500</name>
</gene>
<dbReference type="PANTHER" id="PTHR48063:SF101">
    <property type="entry name" value="LRR RECEPTOR-LIKE SERINE_THREONINE-PROTEIN KINASE FLS2"/>
    <property type="match status" value="1"/>
</dbReference>
<name>A0AAW1H901_SAPOF</name>
<dbReference type="InterPro" id="IPR046956">
    <property type="entry name" value="RLP23-like"/>
</dbReference>
<keyword evidence="9 11" id="KW-0472">Membrane</keyword>
<evidence type="ECO:0000256" key="11">
    <source>
        <dbReference type="SAM" id="Phobius"/>
    </source>
</evidence>
<evidence type="ECO:0000256" key="7">
    <source>
        <dbReference type="ARBA" id="ARBA00022737"/>
    </source>
</evidence>
<dbReference type="PANTHER" id="PTHR48063">
    <property type="entry name" value="LRR RECEPTOR-LIKE KINASE"/>
    <property type="match status" value="1"/>
</dbReference>
<dbReference type="InterPro" id="IPR001611">
    <property type="entry name" value="Leu-rich_rpt"/>
</dbReference>
<dbReference type="SMART" id="SM00369">
    <property type="entry name" value="LRR_TYP"/>
    <property type="match status" value="9"/>
</dbReference>
<organism evidence="14 15">
    <name type="scientific">Saponaria officinalis</name>
    <name type="common">Common soapwort</name>
    <name type="synonym">Lychnis saponaria</name>
    <dbReference type="NCBI Taxonomy" id="3572"/>
    <lineage>
        <taxon>Eukaryota</taxon>
        <taxon>Viridiplantae</taxon>
        <taxon>Streptophyta</taxon>
        <taxon>Embryophyta</taxon>
        <taxon>Tracheophyta</taxon>
        <taxon>Spermatophyta</taxon>
        <taxon>Magnoliopsida</taxon>
        <taxon>eudicotyledons</taxon>
        <taxon>Gunneridae</taxon>
        <taxon>Pentapetalae</taxon>
        <taxon>Caryophyllales</taxon>
        <taxon>Caryophyllaceae</taxon>
        <taxon>Caryophylleae</taxon>
        <taxon>Saponaria</taxon>
    </lineage>
</organism>
<dbReference type="PROSITE" id="PS51450">
    <property type="entry name" value="LRR"/>
    <property type="match status" value="1"/>
</dbReference>
<evidence type="ECO:0000256" key="9">
    <source>
        <dbReference type="ARBA" id="ARBA00023136"/>
    </source>
</evidence>
<dbReference type="AlphaFoldDB" id="A0AAW1H901"/>
<dbReference type="SMART" id="SM00365">
    <property type="entry name" value="LRR_SD22"/>
    <property type="match status" value="5"/>
</dbReference>
<dbReference type="PRINTS" id="PR00019">
    <property type="entry name" value="LEURICHRPT"/>
</dbReference>
<dbReference type="Pfam" id="PF08263">
    <property type="entry name" value="LRRNT_2"/>
    <property type="match status" value="1"/>
</dbReference>
<dbReference type="InterPro" id="IPR032675">
    <property type="entry name" value="LRR_dom_sf"/>
</dbReference>
<evidence type="ECO:0000256" key="4">
    <source>
        <dbReference type="ARBA" id="ARBA00022614"/>
    </source>
</evidence>
<keyword evidence="5 11" id="KW-0812">Transmembrane</keyword>
<proteinExistence type="inferred from homology"/>
<evidence type="ECO:0000256" key="2">
    <source>
        <dbReference type="ARBA" id="ARBA00009592"/>
    </source>
</evidence>